<dbReference type="InterPro" id="IPR023674">
    <property type="entry name" value="Ribosomal_uL1-like"/>
</dbReference>
<keyword evidence="4" id="KW-1133">Transmembrane helix</keyword>
<evidence type="ECO:0000256" key="4">
    <source>
        <dbReference type="SAM" id="Phobius"/>
    </source>
</evidence>
<dbReference type="InterPro" id="IPR028364">
    <property type="entry name" value="Ribosomal_uL1/biogenesis"/>
</dbReference>
<evidence type="ECO:0008006" key="7">
    <source>
        <dbReference type="Google" id="ProtNLM"/>
    </source>
</evidence>
<keyword evidence="2" id="KW-0689">Ribosomal protein</keyword>
<dbReference type="GO" id="GO:0005762">
    <property type="term" value="C:mitochondrial large ribosomal subunit"/>
    <property type="evidence" value="ECO:0007669"/>
    <property type="project" value="TreeGrafter"/>
</dbReference>
<protein>
    <recommendedName>
        <fullName evidence="7">Ribosomal protein L1</fullName>
    </recommendedName>
</protein>
<sequence length="357" mass="39007">MASINQCLASMARLSLATTSRPTIQSTIPKYLAPSIVAQQTRYASGRPSGPKKKEKKRRQFKSFRVDRLDAMQQFALCDAVRYARAFEVGQNPLSVKYDLAVKLKTLKSGPVIKSRIRLPHPVKTDRRIGVICREGSALAIQARAAGAVAAGEESLFQIIRDGSMDFTAMICDQGSADALAKANLGRLLGPKGLMPSVRTKTISNNVLGLLKEMAGADNYREKEGVIRLAIGQLGFSPEMLAANVKAFVGQIKDDCAKLEDQVNKEVHEVVLSTTHGPGFSLNGGFNPTEAGARIKYPKTELGNERMTGIMIPPKGIRQPLDRIIFMREPRQPLLLLVILFVPIILVFCPAILQLAE</sequence>
<dbReference type="Gene3D" id="3.30.190.20">
    <property type="match status" value="1"/>
</dbReference>
<dbReference type="PANTHER" id="PTHR36427">
    <property type="entry name" value="54S RIBOSOMAL PROTEIN L1, MITOCHONDRIAL"/>
    <property type="match status" value="1"/>
</dbReference>
<comment type="caution">
    <text evidence="5">The sequence shown here is derived from an EMBL/GenBank/DDBJ whole genome shotgun (WGS) entry which is preliminary data.</text>
</comment>
<evidence type="ECO:0000313" key="5">
    <source>
        <dbReference type="EMBL" id="ROW06161.1"/>
    </source>
</evidence>
<keyword evidence="6" id="KW-1185">Reference proteome</keyword>
<dbReference type="InterPro" id="IPR016095">
    <property type="entry name" value="Ribosomal_uL1_3-a/b-sand"/>
</dbReference>
<dbReference type="SUPFAM" id="SSF56808">
    <property type="entry name" value="Ribosomal protein L1"/>
    <property type="match status" value="1"/>
</dbReference>
<dbReference type="Proteomes" id="UP000283895">
    <property type="component" value="Unassembled WGS sequence"/>
</dbReference>
<dbReference type="CDD" id="cd00403">
    <property type="entry name" value="Ribosomal_L1"/>
    <property type="match status" value="1"/>
</dbReference>
<evidence type="ECO:0000256" key="3">
    <source>
        <dbReference type="ARBA" id="ARBA00023274"/>
    </source>
</evidence>
<keyword evidence="4" id="KW-0812">Transmembrane</keyword>
<evidence type="ECO:0000256" key="1">
    <source>
        <dbReference type="ARBA" id="ARBA00010531"/>
    </source>
</evidence>
<dbReference type="OrthoDB" id="1747252at2759"/>
<feature type="transmembrane region" description="Helical" evidence="4">
    <location>
        <begin position="334"/>
        <end position="356"/>
    </location>
</feature>
<dbReference type="EMBL" id="LKEA01000011">
    <property type="protein sequence ID" value="ROW06161.1"/>
    <property type="molecule type" value="Genomic_DNA"/>
</dbReference>
<dbReference type="STRING" id="356882.A0A423WSH9"/>
<comment type="similarity">
    <text evidence="1">Belongs to the universal ribosomal protein uL1 family.</text>
</comment>
<dbReference type="AlphaFoldDB" id="A0A423WSH9"/>
<accession>A0A423WSH9</accession>
<dbReference type="GO" id="GO:0003735">
    <property type="term" value="F:structural constituent of ribosome"/>
    <property type="evidence" value="ECO:0007669"/>
    <property type="project" value="TreeGrafter"/>
</dbReference>
<dbReference type="Gene3D" id="3.40.50.790">
    <property type="match status" value="1"/>
</dbReference>
<proteinExistence type="inferred from homology"/>
<dbReference type="PANTHER" id="PTHR36427:SF3">
    <property type="entry name" value="LARGE RIBOSOMAL SUBUNIT PROTEIN UL1M"/>
    <property type="match status" value="1"/>
</dbReference>
<keyword evidence="4" id="KW-0472">Membrane</keyword>
<dbReference type="Pfam" id="PF00687">
    <property type="entry name" value="Ribosomal_L1"/>
    <property type="match status" value="1"/>
</dbReference>
<name>A0A423WSH9_9PEZI</name>
<reference evidence="5 6" key="1">
    <citation type="submission" date="2015-09" db="EMBL/GenBank/DDBJ databases">
        <title>Host preference determinants of Valsa canker pathogens revealed by comparative genomics.</title>
        <authorList>
            <person name="Yin Z."/>
            <person name="Huang L."/>
        </authorList>
    </citation>
    <scope>NUCLEOTIDE SEQUENCE [LARGE SCALE GENOMIC DNA]</scope>
    <source>
        <strain evidence="5 6">03-1</strain>
    </source>
</reference>
<gene>
    <name evidence="5" type="ORF">VMCG_04491</name>
</gene>
<evidence type="ECO:0000256" key="2">
    <source>
        <dbReference type="ARBA" id="ARBA00022980"/>
    </source>
</evidence>
<evidence type="ECO:0000313" key="6">
    <source>
        <dbReference type="Proteomes" id="UP000283895"/>
    </source>
</evidence>
<organism evidence="5 6">
    <name type="scientific">Cytospora schulzeri</name>
    <dbReference type="NCBI Taxonomy" id="448051"/>
    <lineage>
        <taxon>Eukaryota</taxon>
        <taxon>Fungi</taxon>
        <taxon>Dikarya</taxon>
        <taxon>Ascomycota</taxon>
        <taxon>Pezizomycotina</taxon>
        <taxon>Sordariomycetes</taxon>
        <taxon>Sordariomycetidae</taxon>
        <taxon>Diaporthales</taxon>
        <taxon>Cytosporaceae</taxon>
        <taxon>Cytospora</taxon>
    </lineage>
</organism>
<keyword evidence="3" id="KW-0687">Ribonucleoprotein</keyword>